<dbReference type="PANTHER" id="PTHR30514:SF18">
    <property type="entry name" value="RPIR-FAMILY TRANSCRIPTIONAL REGULATOR"/>
    <property type="match status" value="1"/>
</dbReference>
<feature type="region of interest" description="Disordered" evidence="1">
    <location>
        <begin position="276"/>
        <end position="308"/>
    </location>
</feature>
<dbReference type="InterPro" id="IPR000281">
    <property type="entry name" value="HTH_RpiR"/>
</dbReference>
<dbReference type="RefSeq" id="WP_404546613.1">
    <property type="nucleotide sequence ID" value="NZ_JADIKJ010000007.1"/>
</dbReference>
<organism evidence="3 4">
    <name type="scientific">Dyella jejuensis</name>
    <dbReference type="NCBI Taxonomy" id="1432009"/>
    <lineage>
        <taxon>Bacteria</taxon>
        <taxon>Pseudomonadati</taxon>
        <taxon>Pseudomonadota</taxon>
        <taxon>Gammaproteobacteria</taxon>
        <taxon>Lysobacterales</taxon>
        <taxon>Rhodanobacteraceae</taxon>
        <taxon>Dyella</taxon>
    </lineage>
</organism>
<dbReference type="Proteomes" id="UP001620461">
    <property type="component" value="Unassembled WGS sequence"/>
</dbReference>
<gene>
    <name evidence="3" type="ORF">ISP15_07560</name>
</gene>
<dbReference type="Gene3D" id="1.10.10.10">
    <property type="entry name" value="Winged helix-like DNA-binding domain superfamily/Winged helix DNA-binding domain"/>
    <property type="match status" value="1"/>
</dbReference>
<dbReference type="Gene3D" id="3.40.50.10490">
    <property type="entry name" value="Glucose-6-phosphate isomerase like protein, domain 1"/>
    <property type="match status" value="1"/>
</dbReference>
<proteinExistence type="predicted"/>
<reference evidence="3 4" key="1">
    <citation type="submission" date="2020-10" db="EMBL/GenBank/DDBJ databases">
        <title>Phylogeny of dyella-like bacteria.</title>
        <authorList>
            <person name="Fu J."/>
        </authorList>
    </citation>
    <scope>NUCLEOTIDE SEQUENCE [LARGE SCALE GENOMIC DNA]</scope>
    <source>
        <strain evidence="3 4">JP1</strain>
    </source>
</reference>
<dbReference type="SUPFAM" id="SSF53697">
    <property type="entry name" value="SIS domain"/>
    <property type="match status" value="1"/>
</dbReference>
<dbReference type="SUPFAM" id="SSF46689">
    <property type="entry name" value="Homeodomain-like"/>
    <property type="match status" value="1"/>
</dbReference>
<keyword evidence="4" id="KW-1185">Reference proteome</keyword>
<evidence type="ECO:0000313" key="3">
    <source>
        <dbReference type="EMBL" id="MFK2900189.1"/>
    </source>
</evidence>
<evidence type="ECO:0000259" key="2">
    <source>
        <dbReference type="PROSITE" id="PS51071"/>
    </source>
</evidence>
<feature type="domain" description="HTH rpiR-type" evidence="2">
    <location>
        <begin position="3"/>
        <end position="79"/>
    </location>
</feature>
<evidence type="ECO:0000313" key="4">
    <source>
        <dbReference type="Proteomes" id="UP001620461"/>
    </source>
</evidence>
<dbReference type="InterPro" id="IPR047640">
    <property type="entry name" value="RpiR-like"/>
</dbReference>
<dbReference type="InterPro" id="IPR009057">
    <property type="entry name" value="Homeodomain-like_sf"/>
</dbReference>
<dbReference type="PROSITE" id="PS51071">
    <property type="entry name" value="HTH_RPIR"/>
    <property type="match status" value="1"/>
</dbReference>
<name>A0ABW8JI77_9GAMM</name>
<dbReference type="InterPro" id="IPR036388">
    <property type="entry name" value="WH-like_DNA-bd_sf"/>
</dbReference>
<feature type="compositionally biased region" description="Basic and acidic residues" evidence="1">
    <location>
        <begin position="299"/>
        <end position="308"/>
    </location>
</feature>
<dbReference type="Pfam" id="PF01418">
    <property type="entry name" value="HTH_6"/>
    <property type="match status" value="1"/>
</dbReference>
<protein>
    <submittedName>
        <fullName evidence="3">MurR/RpiR family transcriptional regulator</fullName>
    </submittedName>
</protein>
<dbReference type="EMBL" id="JADIKJ010000007">
    <property type="protein sequence ID" value="MFK2900189.1"/>
    <property type="molecule type" value="Genomic_DNA"/>
</dbReference>
<evidence type="ECO:0000256" key="1">
    <source>
        <dbReference type="SAM" id="MobiDB-lite"/>
    </source>
</evidence>
<dbReference type="InterPro" id="IPR046348">
    <property type="entry name" value="SIS_dom_sf"/>
</dbReference>
<sequence>MIKDLQQELKDRWDGFTASEQKIASYMLQNIHDVPFETAVSLGEHVGVSAMTVGRFLRNLGYDGVAELKEALRGKGTWQQLYTEPAPSKDSDAVAAHLQEEIRALSEVHALVGTHEWNSVVKQLVSADRVSVASFQHAGFLGQGLAKMLQQVRPNVSFHSGSDGAYLDMLLDSTRKSCVVLIDVRRYFKQFRPLATEVAARGIPLVLITDTDCYWARELTPHVLMVRANWVWHSYSGLISLFSLLIASAIQQSGNVMGRIGSVNELRQKLVGYMGSSSRKDLEPSAGARKAHRPVRKPATGEKSKKPR</sequence>
<comment type="caution">
    <text evidence="3">The sequence shown here is derived from an EMBL/GenBank/DDBJ whole genome shotgun (WGS) entry which is preliminary data.</text>
</comment>
<accession>A0ABW8JI77</accession>
<dbReference type="PANTHER" id="PTHR30514">
    <property type="entry name" value="GLUCOKINASE"/>
    <property type="match status" value="1"/>
</dbReference>